<evidence type="ECO:0000256" key="1">
    <source>
        <dbReference type="ARBA" id="ARBA00004141"/>
    </source>
</evidence>
<dbReference type="InterPro" id="IPR049326">
    <property type="entry name" value="Rhodopsin_dom_fungi"/>
</dbReference>
<comment type="caution">
    <text evidence="9">The sequence shown here is derived from an EMBL/GenBank/DDBJ whole genome shotgun (WGS) entry which is preliminary data.</text>
</comment>
<feature type="transmembrane region" description="Helical" evidence="7">
    <location>
        <begin position="12"/>
        <end position="33"/>
    </location>
</feature>
<sequence length="313" mass="34986">MAFMVFNSADQTATFFLCIFTTPICILLTLLRFTTTQRRGRRVGLEDWLALAALIIYLVWVGYALAAVILQNGRNVLEAGALPKSTTLAIIQAGYVLDAFYVVNQACAKFSILALYYRIFSANRTFVLWTYGVATVTMLWFISMFIERLLVCNPPAKLWNPDLPGYCVNSQIVIAAAESVNSLLDFVMIGMAIYVVRQLKISASQQLQLSLIFTIGGLAGVIGPIKIAFAYGKNCQGWNQSSITHNTDVDQRHLLLRAPTQIIHSRDALLQVLAIDIILIPEQANRRRQLNRRPGPKSSDYRAAFEQTKGMER</sequence>
<evidence type="ECO:0000256" key="2">
    <source>
        <dbReference type="ARBA" id="ARBA00022692"/>
    </source>
</evidence>
<dbReference type="AlphaFoldDB" id="A0A439D875"/>
<protein>
    <recommendedName>
        <fullName evidence="8">Rhodopsin domain-containing protein</fullName>
    </recommendedName>
</protein>
<dbReference type="PANTHER" id="PTHR33048:SF47">
    <property type="entry name" value="INTEGRAL MEMBRANE PROTEIN-RELATED"/>
    <property type="match status" value="1"/>
</dbReference>
<evidence type="ECO:0000256" key="5">
    <source>
        <dbReference type="ARBA" id="ARBA00038359"/>
    </source>
</evidence>
<feature type="transmembrane region" description="Helical" evidence="7">
    <location>
        <begin position="208"/>
        <end position="231"/>
    </location>
</feature>
<dbReference type="Proteomes" id="UP000286045">
    <property type="component" value="Unassembled WGS sequence"/>
</dbReference>
<comment type="similarity">
    <text evidence="5">Belongs to the SAT4 family.</text>
</comment>
<proteinExistence type="inferred from homology"/>
<evidence type="ECO:0000256" key="7">
    <source>
        <dbReference type="SAM" id="Phobius"/>
    </source>
</evidence>
<evidence type="ECO:0000256" key="6">
    <source>
        <dbReference type="SAM" id="MobiDB-lite"/>
    </source>
</evidence>
<feature type="transmembrane region" description="Helical" evidence="7">
    <location>
        <begin position="45"/>
        <end position="70"/>
    </location>
</feature>
<keyword evidence="2 7" id="KW-0812">Transmembrane</keyword>
<organism evidence="9 10">
    <name type="scientific">Xylaria grammica</name>
    <dbReference type="NCBI Taxonomy" id="363999"/>
    <lineage>
        <taxon>Eukaryota</taxon>
        <taxon>Fungi</taxon>
        <taxon>Dikarya</taxon>
        <taxon>Ascomycota</taxon>
        <taxon>Pezizomycotina</taxon>
        <taxon>Sordariomycetes</taxon>
        <taxon>Xylariomycetidae</taxon>
        <taxon>Xylariales</taxon>
        <taxon>Xylariaceae</taxon>
        <taxon>Xylaria</taxon>
    </lineage>
</organism>
<keyword evidence="10" id="KW-1185">Reference proteome</keyword>
<accession>A0A439D875</accession>
<dbReference type="GO" id="GO:0016020">
    <property type="term" value="C:membrane"/>
    <property type="evidence" value="ECO:0007669"/>
    <property type="project" value="UniProtKB-SubCell"/>
</dbReference>
<gene>
    <name evidence="9" type="ORF">EKO27_g4505</name>
</gene>
<dbReference type="PANTHER" id="PTHR33048">
    <property type="entry name" value="PTH11-LIKE INTEGRAL MEMBRANE PROTEIN (AFU_ORTHOLOGUE AFUA_5G11245)"/>
    <property type="match status" value="1"/>
</dbReference>
<evidence type="ECO:0000259" key="8">
    <source>
        <dbReference type="Pfam" id="PF20684"/>
    </source>
</evidence>
<dbReference type="Pfam" id="PF20684">
    <property type="entry name" value="Fung_rhodopsin"/>
    <property type="match status" value="1"/>
</dbReference>
<name>A0A439D875_9PEZI</name>
<keyword evidence="3 7" id="KW-1133">Transmembrane helix</keyword>
<feature type="transmembrane region" description="Helical" evidence="7">
    <location>
        <begin position="171"/>
        <end position="196"/>
    </location>
</feature>
<reference evidence="9 10" key="1">
    <citation type="submission" date="2018-12" db="EMBL/GenBank/DDBJ databases">
        <title>Draft genome sequence of Xylaria grammica IHI A82.</title>
        <authorList>
            <person name="Buettner E."/>
            <person name="Kellner H."/>
        </authorList>
    </citation>
    <scope>NUCLEOTIDE SEQUENCE [LARGE SCALE GENOMIC DNA]</scope>
    <source>
        <strain evidence="9 10">IHI A82</strain>
    </source>
</reference>
<evidence type="ECO:0000313" key="10">
    <source>
        <dbReference type="Proteomes" id="UP000286045"/>
    </source>
</evidence>
<evidence type="ECO:0000256" key="3">
    <source>
        <dbReference type="ARBA" id="ARBA00022989"/>
    </source>
</evidence>
<evidence type="ECO:0000256" key="4">
    <source>
        <dbReference type="ARBA" id="ARBA00023136"/>
    </source>
</evidence>
<feature type="domain" description="Rhodopsin" evidence="8">
    <location>
        <begin position="31"/>
        <end position="228"/>
    </location>
</feature>
<evidence type="ECO:0000313" key="9">
    <source>
        <dbReference type="EMBL" id="RWA10607.1"/>
    </source>
</evidence>
<feature type="transmembrane region" description="Helical" evidence="7">
    <location>
        <begin position="90"/>
        <end position="116"/>
    </location>
</feature>
<dbReference type="EMBL" id="RYZI01000108">
    <property type="protein sequence ID" value="RWA10607.1"/>
    <property type="molecule type" value="Genomic_DNA"/>
</dbReference>
<keyword evidence="4 7" id="KW-0472">Membrane</keyword>
<dbReference type="STRING" id="363999.A0A439D875"/>
<dbReference type="InterPro" id="IPR052337">
    <property type="entry name" value="SAT4-like"/>
</dbReference>
<feature type="region of interest" description="Disordered" evidence="6">
    <location>
        <begin position="288"/>
        <end position="313"/>
    </location>
</feature>
<feature type="transmembrane region" description="Helical" evidence="7">
    <location>
        <begin position="128"/>
        <end position="151"/>
    </location>
</feature>
<comment type="subcellular location">
    <subcellularLocation>
        <location evidence="1">Membrane</location>
        <topology evidence="1">Multi-pass membrane protein</topology>
    </subcellularLocation>
</comment>